<proteinExistence type="predicted"/>
<dbReference type="PANTHER" id="PTHR43747:SF4">
    <property type="entry name" value="FLAVIN-DEPENDENT TRYPTOPHAN HALOGENASE"/>
    <property type="match status" value="1"/>
</dbReference>
<dbReference type="InterPro" id="IPR036188">
    <property type="entry name" value="FAD/NAD-bd_sf"/>
</dbReference>
<dbReference type="SUPFAM" id="SSF51905">
    <property type="entry name" value="FAD/NAD(P)-binding domain"/>
    <property type="match status" value="1"/>
</dbReference>
<reference evidence="2" key="1">
    <citation type="journal article" date="2014" name="Int. J. Syst. Evol. Microbiol.">
        <title>Complete genome sequence of Corynebacterium casei LMG S-19264T (=DSM 44701T), isolated from a smear-ripened cheese.</title>
        <authorList>
            <consortium name="US DOE Joint Genome Institute (JGI-PGF)"/>
            <person name="Walter F."/>
            <person name="Albersmeier A."/>
            <person name="Kalinowski J."/>
            <person name="Ruckert C."/>
        </authorList>
    </citation>
    <scope>NUCLEOTIDE SEQUENCE</scope>
    <source>
        <strain evidence="2">CGMCC 1.15330</strain>
    </source>
</reference>
<feature type="region of interest" description="Disordered" evidence="1">
    <location>
        <begin position="464"/>
        <end position="483"/>
    </location>
</feature>
<keyword evidence="3" id="KW-1185">Reference proteome</keyword>
<dbReference type="InterPro" id="IPR050816">
    <property type="entry name" value="Flavin-dep_Halogenase_NPB"/>
</dbReference>
<dbReference type="EMBL" id="BMIH01000002">
    <property type="protein sequence ID" value="GGB29953.1"/>
    <property type="molecule type" value="Genomic_DNA"/>
</dbReference>
<dbReference type="Pfam" id="PF04820">
    <property type="entry name" value="Trp_halogenase"/>
    <property type="match status" value="1"/>
</dbReference>
<dbReference type="InterPro" id="IPR006905">
    <property type="entry name" value="Flavin_halogenase"/>
</dbReference>
<dbReference type="GO" id="GO:0004497">
    <property type="term" value="F:monooxygenase activity"/>
    <property type="evidence" value="ECO:0007669"/>
    <property type="project" value="InterPro"/>
</dbReference>
<evidence type="ECO:0000313" key="3">
    <source>
        <dbReference type="Proteomes" id="UP000623067"/>
    </source>
</evidence>
<dbReference type="Proteomes" id="UP000623067">
    <property type="component" value="Unassembled WGS sequence"/>
</dbReference>
<dbReference type="PANTHER" id="PTHR43747">
    <property type="entry name" value="FAD-BINDING PROTEIN"/>
    <property type="match status" value="1"/>
</dbReference>
<protein>
    <submittedName>
        <fullName evidence="2">Tryptophan halogenase</fullName>
    </submittedName>
</protein>
<name>A0A916WSB5_9SPHN</name>
<accession>A0A916WSB5</accession>
<dbReference type="RefSeq" id="WP_188658548.1">
    <property type="nucleotide sequence ID" value="NZ_BMIH01000002.1"/>
</dbReference>
<dbReference type="AlphaFoldDB" id="A0A916WSB5"/>
<dbReference type="Gene3D" id="3.50.50.60">
    <property type="entry name" value="FAD/NAD(P)-binding domain"/>
    <property type="match status" value="1"/>
</dbReference>
<reference evidence="2" key="2">
    <citation type="submission" date="2020-09" db="EMBL/GenBank/DDBJ databases">
        <authorList>
            <person name="Sun Q."/>
            <person name="Zhou Y."/>
        </authorList>
    </citation>
    <scope>NUCLEOTIDE SEQUENCE</scope>
    <source>
        <strain evidence="2">CGMCC 1.15330</strain>
    </source>
</reference>
<comment type="caution">
    <text evidence="2">The sequence shown here is derived from an EMBL/GenBank/DDBJ whole genome shotgun (WGS) entry which is preliminary data.</text>
</comment>
<evidence type="ECO:0000313" key="2">
    <source>
        <dbReference type="EMBL" id="GGB29953.1"/>
    </source>
</evidence>
<organism evidence="2 3">
    <name type="scientific">Sphingomonas metalli</name>
    <dbReference type="NCBI Taxonomy" id="1779358"/>
    <lineage>
        <taxon>Bacteria</taxon>
        <taxon>Pseudomonadati</taxon>
        <taxon>Pseudomonadota</taxon>
        <taxon>Alphaproteobacteria</taxon>
        <taxon>Sphingomonadales</taxon>
        <taxon>Sphingomonadaceae</taxon>
        <taxon>Sphingomonas</taxon>
    </lineage>
</organism>
<gene>
    <name evidence="2" type="ORF">GCM10011380_19330</name>
</gene>
<sequence>MRDGAMRSVLVAGGGLTGWCAAAALKRRAPFLDVAIVAGPAAPAGLADRIAAALPSLIGFHADLGIGEADALGRTGARQRLGTAFIGWGGEPHVHAYGRYGQPIGPTPFHVQWIRAARADAVAPFDRFSPEAVMGRRGRFAPVGAFGPTVCGLTIDPAEQCRMLRAFALHIGVRERPGAVEAVAIDARGHVAGVTVAGETLAADLYVDATGPDARLRTAIDAAWEDWSAWLPCDRVLLADRPRAAPPLLTPVTALDAGWQWTSGTQHGLAYAAAHRDEGAARDMLRRTAGAEPGSAIAIRPGIRRAPWQGNCVAIGDAATQIEPLEWCNLHLALSAIDRLVTMLPDRDMAPIEAADFNRQTLAEAERVRDFVAMHYRTARGQTGFWRQAVEQEPPASLAHSLTQWFERGRLPFYEEETFTRDGWAAILLGRGHLPRRVDPLAEALPLDQLRAMLARMADGIAAPPPPSRPAAGFAMQPGRVSA</sequence>
<evidence type="ECO:0000256" key="1">
    <source>
        <dbReference type="SAM" id="MobiDB-lite"/>
    </source>
</evidence>